<feature type="domain" description="Thioredoxin-like fold" evidence="10">
    <location>
        <begin position="130"/>
        <end position="255"/>
    </location>
</feature>
<evidence type="ECO:0000256" key="7">
    <source>
        <dbReference type="RuleBase" id="RU364038"/>
    </source>
</evidence>
<keyword evidence="12" id="KW-1185">Reference proteome</keyword>
<dbReference type="Gene3D" id="3.10.450.70">
    <property type="entry name" value="Disulphide bond isomerase, DsbC/G, N-terminal"/>
    <property type="match status" value="1"/>
</dbReference>
<sequence>MLFLGYSALLSVPVSVAAATASSPQTPETAATAELPMPIRKLVAQHMTVVTSFKAEAGLAGWVLASEGRQVVAYTTSDGQHLIVGSLIDENGRNLTSVYASTYERRPDLTSSYRQLDSARYVTDGPVTSTHVIYVFFDPNCIFCNFAWKALRPYIQAGLQVRWIPVGFLKPTSSQRAVAILEAKEPTRALEINETGFVASAEEGGITSLSVAKPGTLSALTANRALMDAFGGHGTPTFVWKDSRGAIRTKSGMPPLSELATISGLPEQPQTDRSLDRFR</sequence>
<dbReference type="PANTHER" id="PTHR35272:SF4">
    <property type="entry name" value="THIOL:DISULFIDE INTERCHANGE PROTEIN DSBG"/>
    <property type="match status" value="1"/>
</dbReference>
<evidence type="ECO:0000256" key="4">
    <source>
        <dbReference type="ARBA" id="ARBA00022764"/>
    </source>
</evidence>
<dbReference type="SUPFAM" id="SSF54423">
    <property type="entry name" value="DsbC/DsbG N-terminal domain-like"/>
    <property type="match status" value="1"/>
</dbReference>
<dbReference type="Gene3D" id="3.40.30.10">
    <property type="entry name" value="Glutaredoxin"/>
    <property type="match status" value="1"/>
</dbReference>
<dbReference type="InterPro" id="IPR033954">
    <property type="entry name" value="DiS-bond_Isoase_DsbC/G"/>
</dbReference>
<keyword evidence="6 7" id="KW-0676">Redox-active center</keyword>
<feature type="domain" description="Disulphide bond isomerase DsbC/G N-terminal" evidence="9">
    <location>
        <begin position="31"/>
        <end position="96"/>
    </location>
</feature>
<dbReference type="Pfam" id="PF13098">
    <property type="entry name" value="Thioredoxin_2"/>
    <property type="match status" value="1"/>
</dbReference>
<evidence type="ECO:0000259" key="9">
    <source>
        <dbReference type="Pfam" id="PF10411"/>
    </source>
</evidence>
<reference evidence="11 12" key="1">
    <citation type="submission" date="2016-04" db="EMBL/GenBank/DDBJ databases">
        <title>Reclassification of Paraburkholderia panaciterrae (Farh et al. 2015) Dobritsa &amp; Samadpour 2016 as a later homotypic synonym of Paraburkholderia ginsengiterrae (Farh et al. 2015) Dobritsa &amp; Samadpour 2016.</title>
        <authorList>
            <person name="Dobritsa A.P."/>
            <person name="Kutumbaka K."/>
            <person name="Samadpour M."/>
        </authorList>
    </citation>
    <scope>NUCLEOTIDE SEQUENCE [LARGE SCALE GENOMIC DNA]</scope>
    <source>
        <strain evidence="11 12">DCY85-1</strain>
    </source>
</reference>
<comment type="similarity">
    <text evidence="2 7">Belongs to the thioredoxin family. DsbC subfamily.</text>
</comment>
<evidence type="ECO:0000313" key="12">
    <source>
        <dbReference type="Proteomes" id="UP000077961"/>
    </source>
</evidence>
<comment type="subcellular location">
    <subcellularLocation>
        <location evidence="1 7">Periplasm</location>
    </subcellularLocation>
</comment>
<dbReference type="Pfam" id="PF10411">
    <property type="entry name" value="DsbC_N"/>
    <property type="match status" value="1"/>
</dbReference>
<name>A0ABX2UKH1_9BURK</name>
<proteinExistence type="inferred from homology"/>
<evidence type="ECO:0000256" key="8">
    <source>
        <dbReference type="SAM" id="MobiDB-lite"/>
    </source>
</evidence>
<keyword evidence="3 7" id="KW-0732">Signal</keyword>
<comment type="function">
    <text evidence="7">Required for disulfide bond formation in some periplasmic proteins. Acts by transferring its disulfide bond to other proteins and is reduced in the process.</text>
</comment>
<evidence type="ECO:0000313" key="11">
    <source>
        <dbReference type="EMBL" id="OAJ52480.1"/>
    </source>
</evidence>
<dbReference type="InterPro" id="IPR012336">
    <property type="entry name" value="Thioredoxin-like_fold"/>
</dbReference>
<feature type="signal peptide" evidence="7">
    <location>
        <begin position="1"/>
        <end position="17"/>
    </location>
</feature>
<evidence type="ECO:0000259" key="10">
    <source>
        <dbReference type="Pfam" id="PF13098"/>
    </source>
</evidence>
<organism evidence="11 12">
    <name type="scientific">Paraburkholderia ginsengiterrae</name>
    <dbReference type="NCBI Taxonomy" id="1462993"/>
    <lineage>
        <taxon>Bacteria</taxon>
        <taxon>Pseudomonadati</taxon>
        <taxon>Pseudomonadota</taxon>
        <taxon>Betaproteobacteria</taxon>
        <taxon>Burkholderiales</taxon>
        <taxon>Burkholderiaceae</taxon>
        <taxon>Paraburkholderia</taxon>
    </lineage>
</organism>
<dbReference type="CDD" id="cd03020">
    <property type="entry name" value="DsbA_DsbC_DsbG"/>
    <property type="match status" value="1"/>
</dbReference>
<accession>A0ABX2UKH1</accession>
<dbReference type="InterPro" id="IPR009094">
    <property type="entry name" value="DiS-bond_isomerase_DsbC/G_N_sf"/>
</dbReference>
<feature type="chain" id="PRO_5044955008" description="Thiol:disulfide interchange protein" evidence="7">
    <location>
        <begin position="18"/>
        <end position="279"/>
    </location>
</feature>
<keyword evidence="4 7" id="KW-0574">Periplasm</keyword>
<dbReference type="Proteomes" id="UP000077961">
    <property type="component" value="Unassembled WGS sequence"/>
</dbReference>
<evidence type="ECO:0000256" key="6">
    <source>
        <dbReference type="ARBA" id="ARBA00023284"/>
    </source>
</evidence>
<dbReference type="SUPFAM" id="SSF52833">
    <property type="entry name" value="Thioredoxin-like"/>
    <property type="match status" value="1"/>
</dbReference>
<gene>
    <name evidence="11" type="ORF">A6V36_13805</name>
</gene>
<feature type="region of interest" description="Disordered" evidence="8">
    <location>
        <begin position="257"/>
        <end position="279"/>
    </location>
</feature>
<evidence type="ECO:0000256" key="1">
    <source>
        <dbReference type="ARBA" id="ARBA00004418"/>
    </source>
</evidence>
<dbReference type="InterPro" id="IPR036249">
    <property type="entry name" value="Thioredoxin-like_sf"/>
</dbReference>
<dbReference type="InterPro" id="IPR051470">
    <property type="entry name" value="Thiol:disulfide_interchange"/>
</dbReference>
<dbReference type="InterPro" id="IPR018950">
    <property type="entry name" value="DiS-bond_isomerase_DsbC/G_N"/>
</dbReference>
<comment type="caution">
    <text evidence="11">The sequence shown here is derived from an EMBL/GenBank/DDBJ whole genome shotgun (WGS) entry which is preliminary data.</text>
</comment>
<dbReference type="EMBL" id="LXJZ01000231">
    <property type="protein sequence ID" value="OAJ52480.1"/>
    <property type="molecule type" value="Genomic_DNA"/>
</dbReference>
<protein>
    <recommendedName>
        <fullName evidence="7">Thiol:disulfide interchange protein</fullName>
    </recommendedName>
</protein>
<evidence type="ECO:0000256" key="3">
    <source>
        <dbReference type="ARBA" id="ARBA00022729"/>
    </source>
</evidence>
<evidence type="ECO:0000256" key="5">
    <source>
        <dbReference type="ARBA" id="ARBA00023157"/>
    </source>
</evidence>
<evidence type="ECO:0000256" key="2">
    <source>
        <dbReference type="ARBA" id="ARBA00009813"/>
    </source>
</evidence>
<keyword evidence="5" id="KW-1015">Disulfide bond</keyword>
<dbReference type="PANTHER" id="PTHR35272">
    <property type="entry name" value="THIOL:DISULFIDE INTERCHANGE PROTEIN DSBC-RELATED"/>
    <property type="match status" value="1"/>
</dbReference>
<dbReference type="NCBIfam" id="NF008657">
    <property type="entry name" value="PRK11657.1"/>
    <property type="match status" value="1"/>
</dbReference>